<evidence type="ECO:0000313" key="2">
    <source>
        <dbReference type="Proteomes" id="UP000308600"/>
    </source>
</evidence>
<feature type="non-terminal residue" evidence="1">
    <location>
        <position position="1"/>
    </location>
</feature>
<organism evidence="1 2">
    <name type="scientific">Pluteus cervinus</name>
    <dbReference type="NCBI Taxonomy" id="181527"/>
    <lineage>
        <taxon>Eukaryota</taxon>
        <taxon>Fungi</taxon>
        <taxon>Dikarya</taxon>
        <taxon>Basidiomycota</taxon>
        <taxon>Agaricomycotina</taxon>
        <taxon>Agaricomycetes</taxon>
        <taxon>Agaricomycetidae</taxon>
        <taxon>Agaricales</taxon>
        <taxon>Pluteineae</taxon>
        <taxon>Pluteaceae</taxon>
        <taxon>Pluteus</taxon>
    </lineage>
</organism>
<gene>
    <name evidence="1" type="ORF">BDN72DRAFT_780182</name>
</gene>
<proteinExistence type="predicted"/>
<keyword evidence="2" id="KW-1185">Reference proteome</keyword>
<accession>A0ACD3A2A0</accession>
<dbReference type="EMBL" id="ML208881">
    <property type="protein sequence ID" value="TFK59845.1"/>
    <property type="molecule type" value="Genomic_DNA"/>
</dbReference>
<reference evidence="1 2" key="1">
    <citation type="journal article" date="2019" name="Nat. Ecol. Evol.">
        <title>Megaphylogeny resolves global patterns of mushroom evolution.</title>
        <authorList>
            <person name="Varga T."/>
            <person name="Krizsan K."/>
            <person name="Foldi C."/>
            <person name="Dima B."/>
            <person name="Sanchez-Garcia M."/>
            <person name="Sanchez-Ramirez S."/>
            <person name="Szollosi G.J."/>
            <person name="Szarkandi J.G."/>
            <person name="Papp V."/>
            <person name="Albert L."/>
            <person name="Andreopoulos W."/>
            <person name="Angelini C."/>
            <person name="Antonin V."/>
            <person name="Barry K.W."/>
            <person name="Bougher N.L."/>
            <person name="Buchanan P."/>
            <person name="Buyck B."/>
            <person name="Bense V."/>
            <person name="Catcheside P."/>
            <person name="Chovatia M."/>
            <person name="Cooper J."/>
            <person name="Damon W."/>
            <person name="Desjardin D."/>
            <person name="Finy P."/>
            <person name="Geml J."/>
            <person name="Haridas S."/>
            <person name="Hughes K."/>
            <person name="Justo A."/>
            <person name="Karasinski D."/>
            <person name="Kautmanova I."/>
            <person name="Kiss B."/>
            <person name="Kocsube S."/>
            <person name="Kotiranta H."/>
            <person name="LaButti K.M."/>
            <person name="Lechner B.E."/>
            <person name="Liimatainen K."/>
            <person name="Lipzen A."/>
            <person name="Lukacs Z."/>
            <person name="Mihaltcheva S."/>
            <person name="Morgado L.N."/>
            <person name="Niskanen T."/>
            <person name="Noordeloos M.E."/>
            <person name="Ohm R.A."/>
            <person name="Ortiz-Santana B."/>
            <person name="Ovrebo C."/>
            <person name="Racz N."/>
            <person name="Riley R."/>
            <person name="Savchenko A."/>
            <person name="Shiryaev A."/>
            <person name="Soop K."/>
            <person name="Spirin V."/>
            <person name="Szebenyi C."/>
            <person name="Tomsovsky M."/>
            <person name="Tulloss R.E."/>
            <person name="Uehling J."/>
            <person name="Grigoriev I.V."/>
            <person name="Vagvolgyi C."/>
            <person name="Papp T."/>
            <person name="Martin F.M."/>
            <person name="Miettinen O."/>
            <person name="Hibbett D.S."/>
            <person name="Nagy L.G."/>
        </authorList>
    </citation>
    <scope>NUCLEOTIDE SEQUENCE [LARGE SCALE GENOMIC DNA]</scope>
    <source>
        <strain evidence="1 2">NL-1719</strain>
    </source>
</reference>
<sequence length="63" mass="7029">LSINKAQGQDARYVGIDLRIPVFAHGQLYVALSRATSPNRIKVLLPENCTTTKNVVYKQMVLD</sequence>
<dbReference type="Proteomes" id="UP000308600">
    <property type="component" value="Unassembled WGS sequence"/>
</dbReference>
<protein>
    <submittedName>
        <fullName evidence="1">Uncharacterized protein</fullName>
    </submittedName>
</protein>
<name>A0ACD3A2A0_9AGAR</name>
<evidence type="ECO:0000313" key="1">
    <source>
        <dbReference type="EMBL" id="TFK59845.1"/>
    </source>
</evidence>